<dbReference type="RefSeq" id="WP_250696462.1">
    <property type="nucleotide sequence ID" value="NZ_KX683284.1"/>
</dbReference>
<organism evidence="1">
    <name type="scientific">Escherichia coli</name>
    <dbReference type="NCBI Taxonomy" id="562"/>
    <lineage>
        <taxon>Bacteria</taxon>
        <taxon>Pseudomonadati</taxon>
        <taxon>Pseudomonadota</taxon>
        <taxon>Gammaproteobacteria</taxon>
        <taxon>Enterobacterales</taxon>
        <taxon>Enterobacteriaceae</taxon>
        <taxon>Escherichia</taxon>
    </lineage>
</organism>
<dbReference type="EMBL" id="KX683284">
    <property type="protein sequence ID" value="ARF19130.1"/>
    <property type="molecule type" value="Genomic_DNA"/>
</dbReference>
<dbReference type="SUPFAM" id="SSF56712">
    <property type="entry name" value="Prokaryotic type I DNA topoisomerase"/>
    <property type="match status" value="1"/>
</dbReference>
<protein>
    <submittedName>
        <fullName evidence="1">DNA topoisomerase 3</fullName>
    </submittedName>
</protein>
<geneLocation type="plasmid" evidence="1">
    <name>pECSEV_02</name>
</geneLocation>
<dbReference type="Gene3D" id="3.40.50.140">
    <property type="match status" value="1"/>
</dbReference>
<keyword evidence="1" id="KW-0614">Plasmid</keyword>
<reference evidence="1" key="1">
    <citation type="submission" date="2016-08" db="EMBL/GenBank/DDBJ databases">
        <title>The coexistence of KPC-2-, SHV-11- and TEM-1- Encoding Plasmids Harboring Class 1 Integrons in Extensive Drug Resistance Escherichia Coli Sequence Type 1642.</title>
        <authorList>
            <person name="Jeong S."/>
            <person name="Yoon E.-J."/>
            <person name="Kim J.O."/>
            <person name="Bae I.K."/>
            <person name="Lee W."/>
            <person name="Lee H."/>
            <person name="Jeong S.H."/>
            <person name="Lee K."/>
        </authorList>
    </citation>
    <scope>NUCLEOTIDE SEQUENCE</scope>
    <source>
        <strain evidence="1">EcU443</strain>
        <plasmid evidence="1">pECSEV_02</plasmid>
    </source>
</reference>
<name>A0A1W5T802_ECOLX</name>
<accession>A0A1W5T802</accession>
<dbReference type="AlphaFoldDB" id="A0A1W5T802"/>
<sequence length="171" mass="19710">MRLFIAEKPSLAKAIFEGLGGNPNTEKKNGYFEHGSDVVTWCYGHMLELYDPQDYDDKYSNWRYSDLPIKAVYPPKYKIKPESEAQTRLFCLLSIKPTASFIQATPMMKDVCWLMRFWLCRKQETRQRLLVADLNLAPVQKSLSNLQPNDKFRGMTLSALARSLCDQGFGL</sequence>
<proteinExistence type="predicted"/>
<dbReference type="InterPro" id="IPR023405">
    <property type="entry name" value="Topo_IA_core_domain"/>
</dbReference>
<dbReference type="GO" id="GO:0016853">
    <property type="term" value="F:isomerase activity"/>
    <property type="evidence" value="ECO:0007669"/>
    <property type="project" value="UniProtKB-KW"/>
</dbReference>
<keyword evidence="1" id="KW-0413">Isomerase</keyword>
<evidence type="ECO:0000313" key="1">
    <source>
        <dbReference type="EMBL" id="ARF19130.1"/>
    </source>
</evidence>